<sequence>MTSQPLKRVFGLILALGNYMNGGNRQRGQADGFGLEILPKLKDVKSSQNSFTLLHFIVIKYIQKYEGEDAGTDKVELPTPDPYVAEKVANFKFEDLQAELKSLAANLKDCEVRVGRVVERSDEAHREPFQGKMNEFLASATTDLQQEGEALRRCQKK</sequence>
<dbReference type="InterPro" id="IPR042201">
    <property type="entry name" value="FH2_Formin_sf"/>
</dbReference>
<dbReference type="GO" id="GO:0051015">
    <property type="term" value="F:actin filament binding"/>
    <property type="evidence" value="ECO:0007669"/>
    <property type="project" value="TreeGrafter"/>
</dbReference>
<dbReference type="PANTHER" id="PTHR45920">
    <property type="entry name" value="FORMIN HOMOLOGY 2 DOMAIN CONTAINING, ISOFORM I"/>
    <property type="match status" value="1"/>
</dbReference>
<dbReference type="Pfam" id="PF02181">
    <property type="entry name" value="FH2"/>
    <property type="match status" value="1"/>
</dbReference>
<gene>
    <name evidence="3" type="ORF">HAZT_HAZT007494</name>
</gene>
<feature type="domain" description="FH2" evidence="2">
    <location>
        <begin position="1"/>
        <end position="157"/>
    </location>
</feature>
<dbReference type="GO" id="GO:0005737">
    <property type="term" value="C:cytoplasm"/>
    <property type="evidence" value="ECO:0007669"/>
    <property type="project" value="UniProtKB-ARBA"/>
</dbReference>
<dbReference type="EMBL" id="JQDR03004183">
    <property type="protein sequence ID" value="KAA0202155.1"/>
    <property type="molecule type" value="Genomic_DNA"/>
</dbReference>
<protein>
    <recommendedName>
        <fullName evidence="2">FH2 domain-containing protein</fullName>
    </recommendedName>
</protein>
<reference evidence="3" key="2">
    <citation type="journal article" date="2018" name="Environ. Sci. Technol.">
        <title>The Toxicogenome of Hyalella azteca: A Model for Sediment Ecotoxicology and Evolutionary Toxicology.</title>
        <authorList>
            <person name="Poynton H.C."/>
            <person name="Hasenbein S."/>
            <person name="Benoit J.B."/>
            <person name="Sepulveda M.S."/>
            <person name="Poelchau M.F."/>
            <person name="Hughes D.S.T."/>
            <person name="Murali S.C."/>
            <person name="Chen S."/>
            <person name="Glastad K.M."/>
            <person name="Goodisman M.A.D."/>
            <person name="Werren J.H."/>
            <person name="Vineis J.H."/>
            <person name="Bowen J.L."/>
            <person name="Friedrich M."/>
            <person name="Jones J."/>
            <person name="Robertson H.M."/>
            <person name="Feyereisen R."/>
            <person name="Mechler-Hickson A."/>
            <person name="Mathers N."/>
            <person name="Lee C.E."/>
            <person name="Colbourne J.K."/>
            <person name="Biales A."/>
            <person name="Johnston J.S."/>
            <person name="Wellborn G.A."/>
            <person name="Rosendale A.J."/>
            <person name="Cridge A.G."/>
            <person name="Munoz-Torres M.C."/>
            <person name="Bain P.A."/>
            <person name="Manny A.R."/>
            <person name="Major K.M."/>
            <person name="Lambert F.N."/>
            <person name="Vulpe C.D."/>
            <person name="Tuck P."/>
            <person name="Blalock B.J."/>
            <person name="Lin Y.Y."/>
            <person name="Smith M.E."/>
            <person name="Ochoa-Acuna H."/>
            <person name="Chen M.M."/>
            <person name="Childers C.P."/>
            <person name="Qu J."/>
            <person name="Dugan S."/>
            <person name="Lee S.L."/>
            <person name="Chao H."/>
            <person name="Dinh H."/>
            <person name="Han Y."/>
            <person name="Doddapaneni H."/>
            <person name="Worley K.C."/>
            <person name="Muzny D.M."/>
            <person name="Gibbs R.A."/>
            <person name="Richards S."/>
        </authorList>
    </citation>
    <scope>NUCLEOTIDE SEQUENCE</scope>
    <source>
        <strain evidence="3">HAZT.00-mixed</strain>
        <tissue evidence="3">Whole organism</tissue>
    </source>
</reference>
<evidence type="ECO:0000259" key="2">
    <source>
        <dbReference type="PROSITE" id="PS51444"/>
    </source>
</evidence>
<evidence type="ECO:0000256" key="1">
    <source>
        <dbReference type="ARBA" id="ARBA00005271"/>
    </source>
</evidence>
<reference evidence="3" key="1">
    <citation type="submission" date="2014-08" db="EMBL/GenBank/DDBJ databases">
        <authorList>
            <person name="Murali S."/>
            <person name="Richards S."/>
            <person name="Bandaranaike D."/>
            <person name="Bellair M."/>
            <person name="Blankenburg K."/>
            <person name="Chao H."/>
            <person name="Dinh H."/>
            <person name="Doddapaneni H."/>
            <person name="Dugan-Rocha S."/>
            <person name="Elkadiri S."/>
            <person name="Gnanaolivu R."/>
            <person name="Hughes D."/>
            <person name="Lee S."/>
            <person name="Li M."/>
            <person name="Ming W."/>
            <person name="Munidasa M."/>
            <person name="Muniz J."/>
            <person name="Nguyen L."/>
            <person name="Osuji N."/>
            <person name="Pu L.-L."/>
            <person name="Puazo M."/>
            <person name="Skinner E."/>
            <person name="Qu C."/>
            <person name="Quiroz J."/>
            <person name="Raj R."/>
            <person name="Weissenberger G."/>
            <person name="Xin Y."/>
            <person name="Zou X."/>
            <person name="Han Y."/>
            <person name="Worley K."/>
            <person name="Muzny D."/>
            <person name="Gibbs R."/>
        </authorList>
    </citation>
    <scope>NUCLEOTIDE SEQUENCE</scope>
    <source>
        <strain evidence="3">HAZT.00-mixed</strain>
        <tissue evidence="3">Whole organism</tissue>
    </source>
</reference>
<name>A0A6A0HAZ6_HYAAZ</name>
<dbReference type="OrthoDB" id="427644at2759"/>
<proteinExistence type="inferred from homology"/>
<dbReference type="AlphaFoldDB" id="A0A6A0HAZ6"/>
<dbReference type="PANTHER" id="PTHR45920:SF7">
    <property type="entry name" value="FORMIN-G"/>
    <property type="match status" value="1"/>
</dbReference>
<dbReference type="Proteomes" id="UP000711488">
    <property type="component" value="Unassembled WGS sequence"/>
</dbReference>
<accession>A0A6A0HAZ6</accession>
<dbReference type="GO" id="GO:0005856">
    <property type="term" value="C:cytoskeleton"/>
    <property type="evidence" value="ECO:0007669"/>
    <property type="project" value="TreeGrafter"/>
</dbReference>
<dbReference type="Gene3D" id="1.20.58.2220">
    <property type="entry name" value="Formin, FH2 domain"/>
    <property type="match status" value="1"/>
</dbReference>
<comment type="similarity">
    <text evidence="1">Belongs to the formin homology family. Cappuccino subfamily.</text>
</comment>
<organism evidence="3">
    <name type="scientific">Hyalella azteca</name>
    <name type="common">Amphipod</name>
    <dbReference type="NCBI Taxonomy" id="294128"/>
    <lineage>
        <taxon>Eukaryota</taxon>
        <taxon>Metazoa</taxon>
        <taxon>Ecdysozoa</taxon>
        <taxon>Arthropoda</taxon>
        <taxon>Crustacea</taxon>
        <taxon>Multicrustacea</taxon>
        <taxon>Malacostraca</taxon>
        <taxon>Eumalacostraca</taxon>
        <taxon>Peracarida</taxon>
        <taxon>Amphipoda</taxon>
        <taxon>Senticaudata</taxon>
        <taxon>Talitrida</taxon>
        <taxon>Talitroidea</taxon>
        <taxon>Hyalellidae</taxon>
        <taxon>Hyalella</taxon>
    </lineage>
</organism>
<dbReference type="PROSITE" id="PS51444">
    <property type="entry name" value="FH2"/>
    <property type="match status" value="1"/>
</dbReference>
<dbReference type="InterPro" id="IPR015425">
    <property type="entry name" value="FH2_Formin"/>
</dbReference>
<evidence type="ECO:0000313" key="3">
    <source>
        <dbReference type="EMBL" id="KAA0202155.1"/>
    </source>
</evidence>
<dbReference type="GO" id="GO:0030866">
    <property type="term" value="P:cortical actin cytoskeleton organization"/>
    <property type="evidence" value="ECO:0007669"/>
    <property type="project" value="TreeGrafter"/>
</dbReference>
<dbReference type="SUPFAM" id="SSF101447">
    <property type="entry name" value="Formin homology 2 domain (FH2 domain)"/>
    <property type="match status" value="1"/>
</dbReference>
<comment type="caution">
    <text evidence="3">The sequence shown here is derived from an EMBL/GenBank/DDBJ whole genome shotgun (WGS) entry which is preliminary data.</text>
</comment>
<reference evidence="3" key="3">
    <citation type="submission" date="2019-06" db="EMBL/GenBank/DDBJ databases">
        <authorList>
            <person name="Poynton C."/>
            <person name="Hasenbein S."/>
            <person name="Benoit J.B."/>
            <person name="Sepulveda M.S."/>
            <person name="Poelchau M.F."/>
            <person name="Murali S.C."/>
            <person name="Chen S."/>
            <person name="Glastad K.M."/>
            <person name="Werren J.H."/>
            <person name="Vineis J.H."/>
            <person name="Bowen J.L."/>
            <person name="Friedrich M."/>
            <person name="Jones J."/>
            <person name="Robertson H.M."/>
            <person name="Feyereisen R."/>
            <person name="Mechler-Hickson A."/>
            <person name="Mathers N."/>
            <person name="Lee C.E."/>
            <person name="Colbourne J.K."/>
            <person name="Biales A."/>
            <person name="Johnston J.S."/>
            <person name="Wellborn G.A."/>
            <person name="Rosendale A.J."/>
            <person name="Cridge A.G."/>
            <person name="Munoz-Torres M.C."/>
            <person name="Bain P.A."/>
            <person name="Manny A.R."/>
            <person name="Major K.M."/>
            <person name="Lambert F.N."/>
            <person name="Vulpe C.D."/>
            <person name="Tuck P."/>
            <person name="Blalock B.J."/>
            <person name="Lin Y.-Y."/>
            <person name="Smith M.E."/>
            <person name="Ochoa-Acuna H."/>
            <person name="Chen M.-J.M."/>
            <person name="Childers C.P."/>
            <person name="Qu J."/>
            <person name="Dugan S."/>
            <person name="Lee S.L."/>
            <person name="Chao H."/>
            <person name="Dinh H."/>
            <person name="Han Y."/>
            <person name="Doddapaneni H."/>
            <person name="Worley K.C."/>
            <person name="Muzny D.M."/>
            <person name="Gibbs R.A."/>
            <person name="Richards S."/>
        </authorList>
    </citation>
    <scope>NUCLEOTIDE SEQUENCE</scope>
    <source>
        <strain evidence="3">HAZT.00-mixed</strain>
        <tissue evidence="3">Whole organism</tissue>
    </source>
</reference>